<evidence type="ECO:0000256" key="1">
    <source>
        <dbReference type="SAM" id="Phobius"/>
    </source>
</evidence>
<keyword evidence="1" id="KW-0472">Membrane</keyword>
<name>A0A9Y2NDV4_9PSEU</name>
<reference evidence="2 3" key="1">
    <citation type="submission" date="2023-06" db="EMBL/GenBank/DDBJ databases">
        <authorList>
            <person name="Oyuntsetseg B."/>
            <person name="Kim S.B."/>
        </authorList>
    </citation>
    <scope>NUCLEOTIDE SEQUENCE [LARGE SCALE GENOMIC DNA]</scope>
    <source>
        <strain evidence="2 3">4-36</strain>
    </source>
</reference>
<feature type="transmembrane region" description="Helical" evidence="1">
    <location>
        <begin position="13"/>
        <end position="37"/>
    </location>
</feature>
<dbReference type="EMBL" id="CP127295">
    <property type="protein sequence ID" value="WIX98033.1"/>
    <property type="molecule type" value="Genomic_DNA"/>
</dbReference>
<keyword evidence="1" id="KW-0812">Transmembrane</keyword>
<evidence type="ECO:0000313" key="3">
    <source>
        <dbReference type="Proteomes" id="UP001239397"/>
    </source>
</evidence>
<dbReference type="AlphaFoldDB" id="A0A9Y2NDV4"/>
<gene>
    <name evidence="2" type="ORF">QRX60_28600</name>
</gene>
<sequence>MTAQEPRDRIRDLMLALAAVLVTTGVLSGGFLIAVVARTVMMALMTRDMNNDTTTCGHA</sequence>
<dbReference type="KEGG" id="amog:QRX60_28600"/>
<keyword evidence="1" id="KW-1133">Transmembrane helix</keyword>
<keyword evidence="3" id="KW-1185">Reference proteome</keyword>
<dbReference type="Proteomes" id="UP001239397">
    <property type="component" value="Chromosome"/>
</dbReference>
<organism evidence="2 3">
    <name type="scientific">Amycolatopsis mongoliensis</name>
    <dbReference type="NCBI Taxonomy" id="715475"/>
    <lineage>
        <taxon>Bacteria</taxon>
        <taxon>Bacillati</taxon>
        <taxon>Actinomycetota</taxon>
        <taxon>Actinomycetes</taxon>
        <taxon>Pseudonocardiales</taxon>
        <taxon>Pseudonocardiaceae</taxon>
        <taxon>Amycolatopsis</taxon>
    </lineage>
</organism>
<accession>A0A9Y2NDV4</accession>
<evidence type="ECO:0000313" key="2">
    <source>
        <dbReference type="EMBL" id="WIX98033.1"/>
    </source>
</evidence>
<protein>
    <submittedName>
        <fullName evidence="2">Uncharacterized protein</fullName>
    </submittedName>
</protein>
<dbReference type="RefSeq" id="WP_285994518.1">
    <property type="nucleotide sequence ID" value="NZ_CP127295.1"/>
</dbReference>
<proteinExistence type="predicted"/>